<dbReference type="RefSeq" id="WP_109647063.1">
    <property type="nucleotide sequence ID" value="NZ_QGGB01000007.1"/>
</dbReference>
<dbReference type="EC" id="4.2.1.59" evidence="8"/>
<evidence type="ECO:0000313" key="9">
    <source>
        <dbReference type="EMBL" id="PWN06270.1"/>
    </source>
</evidence>
<comment type="caution">
    <text evidence="9">The sequence shown here is derived from an EMBL/GenBank/DDBJ whole genome shotgun (WGS) entry which is preliminary data.</text>
</comment>
<reference evidence="9 10" key="1">
    <citation type="submission" date="2018-05" db="EMBL/GenBank/DDBJ databases">
        <title>Rhodohalobacter halophilus gen. nov., sp. nov., a moderately halophilic member of the family Balneolaceae.</title>
        <authorList>
            <person name="Liu Z.-W."/>
        </authorList>
    </citation>
    <scope>NUCLEOTIDE SEQUENCE [LARGE SCALE GENOMIC DNA]</scope>
    <source>
        <strain evidence="9 10">8A47</strain>
    </source>
</reference>
<comment type="catalytic activity">
    <reaction evidence="8">
        <text>a (3R)-hydroxyacyl-[ACP] = a (2E)-enoyl-[ACP] + H2O</text>
        <dbReference type="Rhea" id="RHEA:13097"/>
        <dbReference type="Rhea" id="RHEA-COMP:9925"/>
        <dbReference type="Rhea" id="RHEA-COMP:9945"/>
        <dbReference type="ChEBI" id="CHEBI:15377"/>
        <dbReference type="ChEBI" id="CHEBI:78784"/>
        <dbReference type="ChEBI" id="CHEBI:78827"/>
        <dbReference type="EC" id="4.2.1.59"/>
    </reaction>
</comment>
<organism evidence="9 10">
    <name type="scientific">Rhodohalobacter mucosus</name>
    <dbReference type="NCBI Taxonomy" id="2079485"/>
    <lineage>
        <taxon>Bacteria</taxon>
        <taxon>Pseudomonadati</taxon>
        <taxon>Balneolota</taxon>
        <taxon>Balneolia</taxon>
        <taxon>Balneolales</taxon>
        <taxon>Balneolaceae</taxon>
        <taxon>Rhodohalobacter</taxon>
    </lineage>
</organism>
<evidence type="ECO:0000256" key="3">
    <source>
        <dbReference type="ARBA" id="ARBA00022516"/>
    </source>
</evidence>
<keyword evidence="4 8" id="KW-0441">Lipid A biosynthesis</keyword>
<dbReference type="SUPFAM" id="SSF54637">
    <property type="entry name" value="Thioesterase/thiol ester dehydrase-isomerase"/>
    <property type="match status" value="1"/>
</dbReference>
<dbReference type="CDD" id="cd01288">
    <property type="entry name" value="FabZ"/>
    <property type="match status" value="1"/>
</dbReference>
<dbReference type="PANTHER" id="PTHR30272">
    <property type="entry name" value="3-HYDROXYACYL-[ACYL-CARRIER-PROTEIN] DEHYDRATASE"/>
    <property type="match status" value="1"/>
</dbReference>
<keyword evidence="10" id="KW-1185">Reference proteome</keyword>
<dbReference type="Gene3D" id="3.10.129.10">
    <property type="entry name" value="Hotdog Thioesterase"/>
    <property type="match status" value="1"/>
</dbReference>
<proteinExistence type="inferred from homology"/>
<dbReference type="GO" id="GO:0009245">
    <property type="term" value="P:lipid A biosynthetic process"/>
    <property type="evidence" value="ECO:0007669"/>
    <property type="project" value="UniProtKB-UniRule"/>
</dbReference>
<evidence type="ECO:0000256" key="6">
    <source>
        <dbReference type="ARBA" id="ARBA00023239"/>
    </source>
</evidence>
<comment type="similarity">
    <text evidence="8">Belongs to the thioester dehydratase family. FabZ subfamily.</text>
</comment>
<dbReference type="Pfam" id="PF07977">
    <property type="entry name" value="FabA"/>
    <property type="match status" value="1"/>
</dbReference>
<dbReference type="InterPro" id="IPR010084">
    <property type="entry name" value="FabZ"/>
</dbReference>
<dbReference type="NCBIfam" id="TIGR01750">
    <property type="entry name" value="fabZ"/>
    <property type="match status" value="1"/>
</dbReference>
<name>A0A316TPD7_9BACT</name>
<comment type="subcellular location">
    <subcellularLocation>
        <location evidence="1 8">Cytoplasm</location>
    </subcellularLocation>
</comment>
<evidence type="ECO:0000256" key="1">
    <source>
        <dbReference type="ARBA" id="ARBA00004496"/>
    </source>
</evidence>
<dbReference type="OrthoDB" id="9772788at2"/>
<dbReference type="Proteomes" id="UP000245533">
    <property type="component" value="Unassembled WGS sequence"/>
</dbReference>
<dbReference type="EMBL" id="QGGB01000007">
    <property type="protein sequence ID" value="PWN06270.1"/>
    <property type="molecule type" value="Genomic_DNA"/>
</dbReference>
<keyword evidence="2 8" id="KW-0963">Cytoplasm</keyword>
<evidence type="ECO:0000256" key="4">
    <source>
        <dbReference type="ARBA" id="ARBA00022556"/>
    </source>
</evidence>
<evidence type="ECO:0000256" key="8">
    <source>
        <dbReference type="HAMAP-Rule" id="MF_00406"/>
    </source>
</evidence>
<dbReference type="PANTHER" id="PTHR30272:SF1">
    <property type="entry name" value="3-HYDROXYACYL-[ACYL-CARRIER-PROTEIN] DEHYDRATASE"/>
    <property type="match status" value="1"/>
</dbReference>
<dbReference type="GO" id="GO:0006633">
    <property type="term" value="P:fatty acid biosynthetic process"/>
    <property type="evidence" value="ECO:0007669"/>
    <property type="project" value="UniProtKB-UniRule"/>
</dbReference>
<dbReference type="AlphaFoldDB" id="A0A316TPD7"/>
<protein>
    <recommendedName>
        <fullName evidence="8">3-hydroxyacyl-[acyl-carrier-protein] dehydratase FabZ</fullName>
        <ecNumber evidence="8">4.2.1.59</ecNumber>
    </recommendedName>
    <alternativeName>
        <fullName evidence="8">(3R)-hydroxymyristoyl-[acyl-carrier-protein] dehydratase</fullName>
        <shortName evidence="8">(3R)-hydroxymyristoyl-ACP dehydrase</shortName>
    </alternativeName>
    <alternativeName>
        <fullName evidence="8">Beta-hydroxyacyl-ACP dehydratase</fullName>
    </alternativeName>
</protein>
<feature type="active site" evidence="8">
    <location>
        <position position="46"/>
    </location>
</feature>
<dbReference type="GO" id="GO:0005737">
    <property type="term" value="C:cytoplasm"/>
    <property type="evidence" value="ECO:0007669"/>
    <property type="project" value="UniProtKB-SubCell"/>
</dbReference>
<keyword evidence="5 8" id="KW-0443">Lipid metabolism</keyword>
<comment type="function">
    <text evidence="7 8">Involved in unsaturated fatty acids biosynthesis. Catalyzes the dehydration of short chain beta-hydroxyacyl-ACPs and long chain saturated and unsaturated beta-hydroxyacyl-ACPs.</text>
</comment>
<gene>
    <name evidence="8 9" type="primary">fabZ</name>
    <name evidence="9" type="ORF">DDZ15_10610</name>
</gene>
<dbReference type="NCBIfam" id="NF000582">
    <property type="entry name" value="PRK00006.1"/>
    <property type="match status" value="1"/>
</dbReference>
<evidence type="ECO:0000256" key="2">
    <source>
        <dbReference type="ARBA" id="ARBA00022490"/>
    </source>
</evidence>
<dbReference type="FunFam" id="3.10.129.10:FF:000001">
    <property type="entry name" value="3-hydroxyacyl-[acyl-carrier-protein] dehydratase FabZ"/>
    <property type="match status" value="1"/>
</dbReference>
<accession>A0A316TPD7</accession>
<sequence>MDVEEIKKYIPHRYPFLLIDRVLELEEDRIVTIKNVTVNEDYFNGHFPGSPIMPGVLQVEAMAQSGALMIMKNSVDDPEKTLMVFTGIKNAKFRKSVVPGDQLRMEVQMVNRRRNFITMIGKASVDGNVVCELEASAALVPKEKA</sequence>
<dbReference type="GO" id="GO:0019171">
    <property type="term" value="F:(3R)-hydroxyacyl-[acyl-carrier-protein] dehydratase activity"/>
    <property type="evidence" value="ECO:0007669"/>
    <property type="project" value="UniProtKB-EC"/>
</dbReference>
<keyword evidence="6 8" id="KW-0456">Lyase</keyword>
<dbReference type="HAMAP" id="MF_00406">
    <property type="entry name" value="FabZ"/>
    <property type="match status" value="1"/>
</dbReference>
<evidence type="ECO:0000256" key="7">
    <source>
        <dbReference type="ARBA" id="ARBA00025049"/>
    </source>
</evidence>
<keyword evidence="3 8" id="KW-0444">Lipid biosynthesis</keyword>
<dbReference type="InterPro" id="IPR029069">
    <property type="entry name" value="HotDog_dom_sf"/>
</dbReference>
<evidence type="ECO:0000313" key="10">
    <source>
        <dbReference type="Proteomes" id="UP000245533"/>
    </source>
</evidence>
<dbReference type="GO" id="GO:0016020">
    <property type="term" value="C:membrane"/>
    <property type="evidence" value="ECO:0007669"/>
    <property type="project" value="GOC"/>
</dbReference>
<evidence type="ECO:0000256" key="5">
    <source>
        <dbReference type="ARBA" id="ARBA00023098"/>
    </source>
</evidence>
<dbReference type="InterPro" id="IPR013114">
    <property type="entry name" value="FabA_FabZ"/>
</dbReference>